<name>A0A0S3PZH2_9BRAD</name>
<dbReference type="InterPro" id="IPR013094">
    <property type="entry name" value="AB_hydrolase_3"/>
</dbReference>
<dbReference type="PROSITE" id="PS01173">
    <property type="entry name" value="LIPASE_GDXG_HIS"/>
    <property type="match status" value="1"/>
</dbReference>
<dbReference type="OrthoDB" id="9806180at2"/>
<dbReference type="InterPro" id="IPR050300">
    <property type="entry name" value="GDXG_lipolytic_enzyme"/>
</dbReference>
<dbReference type="PANTHER" id="PTHR48081">
    <property type="entry name" value="AB HYDROLASE SUPERFAMILY PROTEIN C4A8.06C"/>
    <property type="match status" value="1"/>
</dbReference>
<evidence type="ECO:0000313" key="5">
    <source>
        <dbReference type="EMBL" id="BAT61316.1"/>
    </source>
</evidence>
<reference evidence="5 6" key="1">
    <citation type="submission" date="2015-08" db="EMBL/GenBank/DDBJ databases">
        <title>Investigation of the bacterial diversity of lava forest soil.</title>
        <authorList>
            <person name="Lee J.S."/>
        </authorList>
    </citation>
    <scope>NUCLEOTIDE SEQUENCE [LARGE SCALE GENOMIC DNA]</scope>
    <source>
        <strain evidence="5 6">GJW-30</strain>
    </source>
</reference>
<dbReference type="EMBL" id="AP014946">
    <property type="protein sequence ID" value="BAT61316.1"/>
    <property type="molecule type" value="Genomic_DNA"/>
</dbReference>
<feature type="active site" evidence="3">
    <location>
        <position position="166"/>
    </location>
</feature>
<dbReference type="Pfam" id="PF07859">
    <property type="entry name" value="Abhydrolase_3"/>
    <property type="match status" value="1"/>
</dbReference>
<keyword evidence="6" id="KW-1185">Reference proteome</keyword>
<protein>
    <submittedName>
        <fullName evidence="5">Carboxylesterase NlhH</fullName>
        <ecNumber evidence="5">3.1.1.1</ecNumber>
    </submittedName>
</protein>
<dbReference type="InterPro" id="IPR002168">
    <property type="entry name" value="Lipase_GDXG_HIS_AS"/>
</dbReference>
<dbReference type="InterPro" id="IPR033140">
    <property type="entry name" value="Lipase_GDXG_put_SER_AS"/>
</dbReference>
<comment type="similarity">
    <text evidence="1">Belongs to the 'GDXG' lipolytic enzyme family.</text>
</comment>
<evidence type="ECO:0000256" key="2">
    <source>
        <dbReference type="ARBA" id="ARBA00022801"/>
    </source>
</evidence>
<gene>
    <name evidence="5" type="primary">nlhH_2</name>
    <name evidence="5" type="ORF">GJW-30_1_03873</name>
</gene>
<dbReference type="SUPFAM" id="SSF53474">
    <property type="entry name" value="alpha/beta-Hydrolases"/>
    <property type="match status" value="1"/>
</dbReference>
<dbReference type="PROSITE" id="PS01174">
    <property type="entry name" value="LIPASE_GDXG_SER"/>
    <property type="match status" value="1"/>
</dbReference>
<dbReference type="Gene3D" id="3.40.50.1820">
    <property type="entry name" value="alpha/beta hydrolase"/>
    <property type="match status" value="1"/>
</dbReference>
<sequence>MDTKTPVDPTLDPSIAACIAEAVRRGAVRRDLTNIPGAREQMRREQAWWSEGQPQPAEIINDTLDVGGRALRIRLYRPTLDVTGPTLLYLHGGGWCIGDLDTHDNCARALAMSSNFVVVSLDYSCAPEAPFPAAFDEVSAAARALRGPEGQRLNVDATKLAIAGDSAGANLALAGALALRDAGTPAQALGLFYGAFDTSLETSSYRGFGDGRYGLSRGEMAQFYQYYAPTATDDPRVAPLRADLAAAPPCYMIACGLDVLRDDSLKLAAALTTAGIRFRLDYVPGATHGFLRFGNAADASRNALSEAGRYLASVI</sequence>
<dbReference type="EC" id="3.1.1.1" evidence="5"/>
<evidence type="ECO:0000256" key="3">
    <source>
        <dbReference type="PROSITE-ProRule" id="PRU10038"/>
    </source>
</evidence>
<dbReference type="AlphaFoldDB" id="A0A0S3PZH2"/>
<organism evidence="5 6">
    <name type="scientific">Variibacter gotjawalensis</name>
    <dbReference type="NCBI Taxonomy" id="1333996"/>
    <lineage>
        <taxon>Bacteria</taxon>
        <taxon>Pseudomonadati</taxon>
        <taxon>Pseudomonadota</taxon>
        <taxon>Alphaproteobacteria</taxon>
        <taxon>Hyphomicrobiales</taxon>
        <taxon>Nitrobacteraceae</taxon>
        <taxon>Variibacter</taxon>
    </lineage>
</organism>
<dbReference type="RefSeq" id="WP_096358029.1">
    <property type="nucleotide sequence ID" value="NZ_AP014946.1"/>
</dbReference>
<evidence type="ECO:0000313" key="6">
    <source>
        <dbReference type="Proteomes" id="UP000236884"/>
    </source>
</evidence>
<feature type="domain" description="Alpha/beta hydrolase fold-3" evidence="4">
    <location>
        <begin position="87"/>
        <end position="291"/>
    </location>
</feature>
<dbReference type="Proteomes" id="UP000236884">
    <property type="component" value="Chromosome"/>
</dbReference>
<evidence type="ECO:0000259" key="4">
    <source>
        <dbReference type="Pfam" id="PF07859"/>
    </source>
</evidence>
<evidence type="ECO:0000256" key="1">
    <source>
        <dbReference type="ARBA" id="ARBA00010515"/>
    </source>
</evidence>
<dbReference type="PANTHER" id="PTHR48081:SF8">
    <property type="entry name" value="ALPHA_BETA HYDROLASE FOLD-3 DOMAIN-CONTAINING PROTEIN-RELATED"/>
    <property type="match status" value="1"/>
</dbReference>
<dbReference type="GO" id="GO:0106435">
    <property type="term" value="F:carboxylesterase activity"/>
    <property type="evidence" value="ECO:0007669"/>
    <property type="project" value="UniProtKB-EC"/>
</dbReference>
<dbReference type="InterPro" id="IPR029058">
    <property type="entry name" value="AB_hydrolase_fold"/>
</dbReference>
<dbReference type="KEGG" id="vgo:GJW-30_1_03873"/>
<accession>A0A0S3PZH2</accession>
<proteinExistence type="inferred from homology"/>
<keyword evidence="2 5" id="KW-0378">Hydrolase</keyword>